<feature type="domain" description="Glycosyl transferase family 28 C-terminal" evidence="12">
    <location>
        <begin position="185"/>
        <end position="345"/>
    </location>
</feature>
<protein>
    <recommendedName>
        <fullName evidence="10">UDP-N-acetylglucosamine--N-acetylmuramyl-(pentapeptide) pyrophosphoryl-undecaprenol N-acetylglucosamine transferase</fullName>
        <ecNumber evidence="10">2.4.1.227</ecNumber>
    </recommendedName>
    <alternativeName>
        <fullName evidence="10">Undecaprenyl-PP-MurNAc-pentapeptide-UDPGlcNAc GlcNAc transferase</fullName>
    </alternativeName>
</protein>
<dbReference type="SUPFAM" id="SSF53756">
    <property type="entry name" value="UDP-Glycosyltransferase/glycogen phosphorylase"/>
    <property type="match status" value="1"/>
</dbReference>
<sequence length="352" mass="38559">MRIAIVSGGTGGHIYPGIALAQEIKGRDPEAAILFLGSEEGLEKDLISGGEYPVKLIKSRALLRKWSYKALSAPFVSAIGFFQSLRILKAFSPKVLISTGGYASLPVVLAARLLGIPVLVHEQNVLPGAVNRLCQKFAKRVFLSFDQSRAYLRGEVVGNPVRREIMEAKREAARNKFNLGPQEKVVLVMGGSQGSKKINEIVLSSLERLPSHVKILHIIGNRDFGWVSRYLEGKKIENYRSLPYLHDMADALAAADLVVSRAGATAIAEFLVRGIPMVLIPFPYAAEDHQRLNAEAIAEGGGAVMVKDKDFNSEKFLELITDSSLDYDRMSSACHLLAKPEAAKRIVDFIYA</sequence>
<feature type="binding site" evidence="10">
    <location>
        <begin position="10"/>
        <end position="12"/>
    </location>
    <ligand>
        <name>UDP-N-acetyl-alpha-D-glucosamine</name>
        <dbReference type="ChEBI" id="CHEBI:57705"/>
    </ligand>
</feature>
<dbReference type="EMBL" id="LIZX01000148">
    <property type="protein sequence ID" value="KPJ65005.1"/>
    <property type="molecule type" value="Genomic_DNA"/>
</dbReference>
<dbReference type="GO" id="GO:0005886">
    <property type="term" value="C:plasma membrane"/>
    <property type="evidence" value="ECO:0007669"/>
    <property type="project" value="UniProtKB-SubCell"/>
</dbReference>
<keyword evidence="6 10" id="KW-0573">Peptidoglycan synthesis</keyword>
<dbReference type="EC" id="2.4.1.227" evidence="10"/>
<dbReference type="Proteomes" id="UP000051861">
    <property type="component" value="Unassembled WGS sequence"/>
</dbReference>
<dbReference type="PANTHER" id="PTHR21015:SF22">
    <property type="entry name" value="GLYCOSYLTRANSFERASE"/>
    <property type="match status" value="1"/>
</dbReference>
<evidence type="ECO:0000256" key="3">
    <source>
        <dbReference type="ARBA" id="ARBA00022676"/>
    </source>
</evidence>
<comment type="function">
    <text evidence="10">Cell wall formation. Catalyzes the transfer of a GlcNAc subunit on undecaprenyl-pyrophosphoryl-MurNAc-pentapeptide (lipid intermediate I) to form undecaprenyl-pyrophosphoryl-MurNAc-(pentapeptide)GlcNAc (lipid intermediate II).</text>
</comment>
<evidence type="ECO:0000313" key="13">
    <source>
        <dbReference type="EMBL" id="KPJ65005.1"/>
    </source>
</evidence>
<dbReference type="UniPathway" id="UPA00219"/>
<dbReference type="NCBIfam" id="TIGR01133">
    <property type="entry name" value="murG"/>
    <property type="match status" value="1"/>
</dbReference>
<dbReference type="GO" id="GO:0051301">
    <property type="term" value="P:cell division"/>
    <property type="evidence" value="ECO:0007669"/>
    <property type="project" value="UniProtKB-KW"/>
</dbReference>
<dbReference type="CDD" id="cd03785">
    <property type="entry name" value="GT28_MurG"/>
    <property type="match status" value="1"/>
</dbReference>
<dbReference type="GO" id="GO:0009252">
    <property type="term" value="P:peptidoglycan biosynthetic process"/>
    <property type="evidence" value="ECO:0007669"/>
    <property type="project" value="UniProtKB-UniRule"/>
</dbReference>
<feature type="binding site" evidence="10">
    <location>
        <position position="162"/>
    </location>
    <ligand>
        <name>UDP-N-acetyl-alpha-D-glucosamine</name>
        <dbReference type="ChEBI" id="CHEBI:57705"/>
    </ligand>
</feature>
<dbReference type="HAMAP" id="MF_00033">
    <property type="entry name" value="MurG"/>
    <property type="match status" value="1"/>
</dbReference>
<proteinExistence type="inferred from homology"/>
<evidence type="ECO:0000256" key="8">
    <source>
        <dbReference type="ARBA" id="ARBA00023306"/>
    </source>
</evidence>
<feature type="binding site" evidence="10">
    <location>
        <position position="192"/>
    </location>
    <ligand>
        <name>UDP-N-acetyl-alpha-D-glucosamine</name>
        <dbReference type="ChEBI" id="CHEBI:57705"/>
    </ligand>
</feature>
<feature type="binding site" evidence="10">
    <location>
        <position position="124"/>
    </location>
    <ligand>
        <name>UDP-N-acetyl-alpha-D-glucosamine</name>
        <dbReference type="ChEBI" id="CHEBI:57705"/>
    </ligand>
</feature>
<comment type="similarity">
    <text evidence="10">Belongs to the glycosyltransferase 28 family. MurG subfamily.</text>
</comment>
<evidence type="ECO:0000256" key="9">
    <source>
        <dbReference type="ARBA" id="ARBA00023316"/>
    </source>
</evidence>
<keyword evidence="5 10" id="KW-0133">Cell shape</keyword>
<evidence type="ECO:0000256" key="10">
    <source>
        <dbReference type="HAMAP-Rule" id="MF_00033"/>
    </source>
</evidence>
<evidence type="ECO:0000256" key="7">
    <source>
        <dbReference type="ARBA" id="ARBA00023136"/>
    </source>
</evidence>
<dbReference type="InterPro" id="IPR004276">
    <property type="entry name" value="GlycoTrans_28_N"/>
</dbReference>
<evidence type="ECO:0000256" key="5">
    <source>
        <dbReference type="ARBA" id="ARBA00022960"/>
    </source>
</evidence>
<comment type="catalytic activity">
    <reaction evidence="10">
        <text>di-trans,octa-cis-undecaprenyl diphospho-N-acetyl-alpha-D-muramoyl-L-alanyl-D-glutamyl-meso-2,6-diaminopimeloyl-D-alanyl-D-alanine + UDP-N-acetyl-alpha-D-glucosamine = di-trans,octa-cis-undecaprenyl diphospho-[N-acetyl-alpha-D-glucosaminyl-(1-&gt;4)]-N-acetyl-alpha-D-muramoyl-L-alanyl-D-glutamyl-meso-2,6-diaminopimeloyl-D-alanyl-D-alanine + UDP + H(+)</text>
        <dbReference type="Rhea" id="RHEA:31227"/>
        <dbReference type="ChEBI" id="CHEBI:15378"/>
        <dbReference type="ChEBI" id="CHEBI:57705"/>
        <dbReference type="ChEBI" id="CHEBI:58223"/>
        <dbReference type="ChEBI" id="CHEBI:61387"/>
        <dbReference type="ChEBI" id="CHEBI:61388"/>
        <dbReference type="EC" id="2.4.1.227"/>
    </reaction>
</comment>
<evidence type="ECO:0000259" key="12">
    <source>
        <dbReference type="Pfam" id="PF04101"/>
    </source>
</evidence>
<keyword evidence="7 10" id="KW-0472">Membrane</keyword>
<evidence type="ECO:0000259" key="11">
    <source>
        <dbReference type="Pfam" id="PF03033"/>
    </source>
</evidence>
<dbReference type="InterPro" id="IPR006009">
    <property type="entry name" value="GlcNAc_MurG"/>
</dbReference>
<comment type="subcellular location">
    <subcellularLocation>
        <location evidence="10">Cell membrane</location>
        <topology evidence="10">Peripheral membrane protein</topology>
        <orientation evidence="10">Cytoplasmic side</orientation>
    </subcellularLocation>
</comment>
<dbReference type="AlphaFoldDB" id="A0A0S7XR77"/>
<keyword evidence="1 10" id="KW-1003">Cell membrane</keyword>
<comment type="caution">
    <text evidence="13">The sequence shown here is derived from an EMBL/GenBank/DDBJ whole genome shotgun (WGS) entry which is preliminary data.</text>
</comment>
<name>A0A0S7XR77_UNCSA</name>
<dbReference type="GO" id="GO:0008360">
    <property type="term" value="P:regulation of cell shape"/>
    <property type="evidence" value="ECO:0007669"/>
    <property type="project" value="UniProtKB-KW"/>
</dbReference>
<evidence type="ECO:0000313" key="14">
    <source>
        <dbReference type="Proteomes" id="UP000051861"/>
    </source>
</evidence>
<accession>A0A0S7XR77</accession>
<keyword evidence="2 10" id="KW-0132">Cell division</keyword>
<reference evidence="13 14" key="1">
    <citation type="journal article" date="2015" name="Microbiome">
        <title>Genomic resolution of linkages in carbon, nitrogen, and sulfur cycling among widespread estuary sediment bacteria.</title>
        <authorList>
            <person name="Baker B.J."/>
            <person name="Lazar C.S."/>
            <person name="Teske A.P."/>
            <person name="Dick G.J."/>
        </authorList>
    </citation>
    <scope>NUCLEOTIDE SEQUENCE [LARGE SCALE GENOMIC DNA]</scope>
    <source>
        <strain evidence="13">DG_54_3</strain>
    </source>
</reference>
<comment type="pathway">
    <text evidence="10">Cell wall biogenesis; peptidoglycan biosynthesis.</text>
</comment>
<evidence type="ECO:0000256" key="4">
    <source>
        <dbReference type="ARBA" id="ARBA00022679"/>
    </source>
</evidence>
<gene>
    <name evidence="10" type="primary">murG</name>
    <name evidence="13" type="ORF">AMJ44_11490</name>
</gene>
<keyword evidence="9 10" id="KW-0961">Cell wall biogenesis/degradation</keyword>
<keyword evidence="3 10" id="KW-0328">Glycosyltransferase</keyword>
<dbReference type="InterPro" id="IPR007235">
    <property type="entry name" value="Glyco_trans_28_C"/>
</dbReference>
<dbReference type="GO" id="GO:0050511">
    <property type="term" value="F:undecaprenyldiphospho-muramoylpentapeptide beta-N-acetylglucosaminyltransferase activity"/>
    <property type="evidence" value="ECO:0007669"/>
    <property type="project" value="UniProtKB-UniRule"/>
</dbReference>
<comment type="caution">
    <text evidence="10">Lacks conserved residue(s) required for the propagation of feature annotation.</text>
</comment>
<dbReference type="GO" id="GO:0005975">
    <property type="term" value="P:carbohydrate metabolic process"/>
    <property type="evidence" value="ECO:0007669"/>
    <property type="project" value="InterPro"/>
</dbReference>
<dbReference type="PANTHER" id="PTHR21015">
    <property type="entry name" value="UDP-N-ACETYLGLUCOSAMINE--N-ACETYLMURAMYL-(PENTAPEPTIDE) PYROPHOSPHORYL-UNDECAPRENOL N-ACETYLGLUCOSAMINE TRANSFERASE 1"/>
    <property type="match status" value="1"/>
</dbReference>
<feature type="domain" description="Glycosyltransferase family 28 N-terminal" evidence="11">
    <location>
        <begin position="3"/>
        <end position="142"/>
    </location>
</feature>
<dbReference type="Gene3D" id="3.40.50.2000">
    <property type="entry name" value="Glycogen Phosphorylase B"/>
    <property type="match status" value="2"/>
</dbReference>
<dbReference type="Pfam" id="PF03033">
    <property type="entry name" value="Glyco_transf_28"/>
    <property type="match status" value="1"/>
</dbReference>
<keyword evidence="8 10" id="KW-0131">Cell cycle</keyword>
<dbReference type="Pfam" id="PF04101">
    <property type="entry name" value="Glyco_tran_28_C"/>
    <property type="match status" value="1"/>
</dbReference>
<dbReference type="GO" id="GO:0051991">
    <property type="term" value="F:UDP-N-acetyl-D-glucosamine:N-acetylmuramoyl-L-alanyl-D-glutamyl-meso-2,6-diaminopimelyl-D-alanyl-D-alanine-diphosphoundecaprenol 4-beta-N-acetylglucosaminlytransferase activity"/>
    <property type="evidence" value="ECO:0007669"/>
    <property type="project" value="RHEA"/>
</dbReference>
<keyword evidence="4 10" id="KW-0808">Transferase</keyword>
<evidence type="ECO:0000256" key="6">
    <source>
        <dbReference type="ARBA" id="ARBA00022984"/>
    </source>
</evidence>
<organism evidence="13 14">
    <name type="scientific">candidate division WOR-1 bacterium DG_54_3</name>
    <dbReference type="NCBI Taxonomy" id="1703775"/>
    <lineage>
        <taxon>Bacteria</taxon>
        <taxon>Bacillati</taxon>
        <taxon>Saganbacteria</taxon>
    </lineage>
</organism>
<evidence type="ECO:0000256" key="2">
    <source>
        <dbReference type="ARBA" id="ARBA00022618"/>
    </source>
</evidence>
<dbReference type="PATRIC" id="fig|1703775.3.peg.1256"/>
<feature type="binding site" evidence="10">
    <location>
        <position position="290"/>
    </location>
    <ligand>
        <name>UDP-N-acetyl-alpha-D-glucosamine</name>
        <dbReference type="ChEBI" id="CHEBI:57705"/>
    </ligand>
</feature>
<dbReference type="GO" id="GO:0071555">
    <property type="term" value="P:cell wall organization"/>
    <property type="evidence" value="ECO:0007669"/>
    <property type="project" value="UniProtKB-KW"/>
</dbReference>
<evidence type="ECO:0000256" key="1">
    <source>
        <dbReference type="ARBA" id="ARBA00022475"/>
    </source>
</evidence>